<proteinExistence type="predicted"/>
<sequence>MMKISRKTARRALYALLTLLVLAAAAIWIPRAVENHRAAQSPEALRARFIQEIGEAKGQDKLDLIARLAVQSPEYDPYAFDLRIGPRGSMHTSGSDETGLLKPEDRLPMLEQYVGGGRRDETLVRAAEQLAYEYDALGRSGDGDRALEEALARFEKGSLEYATLMLDRAERELAHGSLETAGKLLEESDVRVQRNAVDLKRRAAWIDSFSLFARGRTQEAIAEADRGLSGSPSAQPLRSLRESLTMLAEEPSASSAVFKGRLTYSDGKPAARAGVFLLGENEDGSPNQAEPYRAVTDPEGRFEIRNVVPGYYGLELGLDEKQADGWSWPIRWDDWIRFENGETLSRELVIKPRIELRSPVNEQKLTGETVEFSWSAVEDAAYYDLIGSIPDRDDTISTGTLIRERIAGNRIVLPIEDLYAVPGSIDYPESGDWKASDPYRMLAYMNPDARFSWSVRAYDADGRVISESTGYGKNADQADLLPFFYLKQRTLTDTDKLLLKGKLSEAAAAYRQETESDPNDVHALRMLSRLSLARAEISGDAQAKKETALLLRRLAEFGLSPQEAQRLSELSYAEAAWEDYDDDFRLYKELNGGYAEPSARARHASSLLYRGQTDEARRAFEAIVREDPLHRFLGLYLAAELRAGLSLREASALAERYPELGDQRGSSYWAALLDRMSSERSRDLEAFDTKLQLALDEFLRSRKIDPNASPSEAGSGFASIDAFVRAVADIR</sequence>
<dbReference type="EMBL" id="JAAFGS010000001">
    <property type="protein sequence ID" value="NGZ74357.1"/>
    <property type="molecule type" value="Genomic_DNA"/>
</dbReference>
<evidence type="ECO:0008006" key="3">
    <source>
        <dbReference type="Google" id="ProtNLM"/>
    </source>
</evidence>
<evidence type="ECO:0000313" key="1">
    <source>
        <dbReference type="EMBL" id="NGZ74357.1"/>
    </source>
</evidence>
<evidence type="ECO:0000313" key="2">
    <source>
        <dbReference type="Proteomes" id="UP000800303"/>
    </source>
</evidence>
<gene>
    <name evidence="1" type="ORF">GYN08_03435</name>
</gene>
<comment type="caution">
    <text evidence="1">The sequence shown here is derived from an EMBL/GenBank/DDBJ whole genome shotgun (WGS) entry which is preliminary data.</text>
</comment>
<reference evidence="1 2" key="1">
    <citation type="submission" date="2020-01" db="EMBL/GenBank/DDBJ databases">
        <title>Polyphasic characterisation and genomic insights into a novel alkali tolerant bacterium VR-M41.</title>
        <authorList>
            <person name="Vemuluri V.R."/>
        </authorList>
    </citation>
    <scope>NUCLEOTIDE SEQUENCE [LARGE SCALE GENOMIC DNA]</scope>
    <source>
        <strain evidence="1 2">VR-M41</strain>
    </source>
</reference>
<keyword evidence="2" id="KW-1185">Reference proteome</keyword>
<dbReference type="RefSeq" id="WP_166272496.1">
    <property type="nucleotide sequence ID" value="NZ_JAAFGS010000001.1"/>
</dbReference>
<dbReference type="Proteomes" id="UP000800303">
    <property type="component" value="Unassembled WGS sequence"/>
</dbReference>
<protein>
    <recommendedName>
        <fullName evidence="3">Carboxypeptidase regulatory-like domain-containing protein</fullName>
    </recommendedName>
</protein>
<accession>A0ABX0F1E0</accession>
<dbReference type="SUPFAM" id="SSF49452">
    <property type="entry name" value="Starch-binding domain-like"/>
    <property type="match status" value="1"/>
</dbReference>
<organism evidence="1 2">
    <name type="scientific">Saccharibacillus alkalitolerans</name>
    <dbReference type="NCBI Taxonomy" id="2705290"/>
    <lineage>
        <taxon>Bacteria</taxon>
        <taxon>Bacillati</taxon>
        <taxon>Bacillota</taxon>
        <taxon>Bacilli</taxon>
        <taxon>Bacillales</taxon>
        <taxon>Paenibacillaceae</taxon>
        <taxon>Saccharibacillus</taxon>
    </lineage>
</organism>
<dbReference type="SUPFAM" id="SSF48452">
    <property type="entry name" value="TPR-like"/>
    <property type="match status" value="1"/>
</dbReference>
<dbReference type="InterPro" id="IPR013784">
    <property type="entry name" value="Carb-bd-like_fold"/>
</dbReference>
<name>A0ABX0F1E0_9BACL</name>
<dbReference type="InterPro" id="IPR011990">
    <property type="entry name" value="TPR-like_helical_dom_sf"/>
</dbReference>